<evidence type="ECO:0000256" key="1">
    <source>
        <dbReference type="SAM" id="MobiDB-lite"/>
    </source>
</evidence>
<accession>A0A075FL90</accession>
<dbReference type="AlphaFoldDB" id="A0A075FL90"/>
<feature type="compositionally biased region" description="Low complexity" evidence="1">
    <location>
        <begin position="108"/>
        <end position="122"/>
    </location>
</feature>
<feature type="compositionally biased region" description="Low complexity" evidence="1">
    <location>
        <begin position="55"/>
        <end position="90"/>
    </location>
</feature>
<feature type="region of interest" description="Disordered" evidence="1">
    <location>
        <begin position="16"/>
        <end position="137"/>
    </location>
</feature>
<evidence type="ECO:0000313" key="2">
    <source>
        <dbReference type="EMBL" id="AIE90462.1"/>
    </source>
</evidence>
<name>A0A075FL90_9EURY</name>
<proteinExistence type="predicted"/>
<dbReference type="EMBL" id="KF900310">
    <property type="protein sequence ID" value="AIE90462.1"/>
    <property type="molecule type" value="Genomic_DNA"/>
</dbReference>
<protein>
    <submittedName>
        <fullName evidence="2">Uncharacterized protein</fullName>
    </submittedName>
</protein>
<organism evidence="2">
    <name type="scientific">uncultured marine group II/III euryarchaeote AD1000_04_B09</name>
    <dbReference type="NCBI Taxonomy" id="1457704"/>
    <lineage>
        <taxon>Archaea</taxon>
        <taxon>Methanobacteriati</taxon>
        <taxon>Methanobacteriota</taxon>
        <taxon>environmental samples</taxon>
    </lineage>
</organism>
<feature type="non-terminal residue" evidence="2">
    <location>
        <position position="1"/>
    </location>
</feature>
<reference evidence="2" key="1">
    <citation type="journal article" date="2014" name="Genome Biol. Evol.">
        <title>Pangenome evidence for extensive interdomain horizontal transfer affecting lineage core and shell genes in uncultured planktonic thaumarchaeota and euryarchaeota.</title>
        <authorList>
            <person name="Deschamps P."/>
            <person name="Zivanovic Y."/>
            <person name="Moreira D."/>
            <person name="Rodriguez-Valera F."/>
            <person name="Lopez-Garcia P."/>
        </authorList>
    </citation>
    <scope>NUCLEOTIDE SEQUENCE</scope>
</reference>
<sequence length="171" mass="17416">SISSWTSSSISMIAEMSGSLRPRPPSSAILESTSRLPITLGTEGIREGSGGGPGRAVSSGRGSSSKKSSSSPVADSGSGSSGSTIRAASGWTTPTSPVRPISSRSDSTHFASPSSSTSMSCSGERKRNLTVPRNSIVSPPEHQGLNCVGCKSGFHASARFLRTACSIPPFL</sequence>